<protein>
    <submittedName>
        <fullName evidence="1">Uncharacterized protein</fullName>
    </submittedName>
</protein>
<comment type="caution">
    <text evidence="1">The sequence shown here is derived from an EMBL/GenBank/DDBJ whole genome shotgun (WGS) entry which is preliminary data.</text>
</comment>
<dbReference type="AlphaFoldDB" id="A0A3E4N343"/>
<organism evidence="1 2">
    <name type="scientific">Bacteroides xylanisolvens</name>
    <dbReference type="NCBI Taxonomy" id="371601"/>
    <lineage>
        <taxon>Bacteria</taxon>
        <taxon>Pseudomonadati</taxon>
        <taxon>Bacteroidota</taxon>
        <taxon>Bacteroidia</taxon>
        <taxon>Bacteroidales</taxon>
        <taxon>Bacteroidaceae</taxon>
        <taxon>Bacteroides</taxon>
    </lineage>
</organism>
<dbReference type="EMBL" id="QSQU01000060">
    <property type="protein sequence ID" value="RGK56212.1"/>
    <property type="molecule type" value="Genomic_DNA"/>
</dbReference>
<dbReference type="RefSeq" id="WP_117685193.1">
    <property type="nucleotide sequence ID" value="NZ_QSQU01000060.1"/>
</dbReference>
<gene>
    <name evidence="1" type="ORF">DXD03_22695</name>
</gene>
<sequence>MDLIEEMWISRPQRRITKLSDLSDGGVIARIKFYNANKEYTVDSFKLMFEDYKKSIYCCQDFIELCQIINDYSYIVDYINNSHFRNELDIFTPEFDKKRTHHITSHKSDKDTLQVRVISNEGVIKSYGMSAIGITLEKMYHIIDKERNGYRNGQL</sequence>
<evidence type="ECO:0000313" key="1">
    <source>
        <dbReference type="EMBL" id="RGK56212.1"/>
    </source>
</evidence>
<name>A0A3E4N343_9BACE</name>
<evidence type="ECO:0000313" key="2">
    <source>
        <dbReference type="Proteomes" id="UP000261210"/>
    </source>
</evidence>
<proteinExistence type="predicted"/>
<dbReference type="Proteomes" id="UP000261210">
    <property type="component" value="Unassembled WGS sequence"/>
</dbReference>
<reference evidence="1 2" key="1">
    <citation type="submission" date="2018-08" db="EMBL/GenBank/DDBJ databases">
        <title>A genome reference for cultivated species of the human gut microbiota.</title>
        <authorList>
            <person name="Zou Y."/>
            <person name="Xue W."/>
            <person name="Luo G."/>
        </authorList>
    </citation>
    <scope>NUCLEOTIDE SEQUENCE [LARGE SCALE GENOMIC DNA]</scope>
    <source>
        <strain evidence="1 2">TF10-34</strain>
    </source>
</reference>
<accession>A0A3E4N343</accession>